<dbReference type="Pfam" id="PF25198">
    <property type="entry name" value="Spore_GerAC_N"/>
    <property type="match status" value="1"/>
</dbReference>
<organism evidence="11 12">
    <name type="scientific">Paenibacillus glycanilyticus</name>
    <dbReference type="NCBI Taxonomy" id="126569"/>
    <lineage>
        <taxon>Bacteria</taxon>
        <taxon>Bacillati</taxon>
        <taxon>Bacillota</taxon>
        <taxon>Bacilli</taxon>
        <taxon>Bacillales</taxon>
        <taxon>Paenibacillaceae</taxon>
        <taxon>Paenibacillus</taxon>
    </lineage>
</organism>
<gene>
    <name evidence="11" type="primary">gerKC_1</name>
    <name evidence="11" type="ORF">MU1_14710</name>
</gene>
<keyword evidence="12" id="KW-1185">Reference proteome</keyword>
<dbReference type="Gene3D" id="3.30.300.210">
    <property type="entry name" value="Nutrient germinant receptor protein C, domain 3"/>
    <property type="match status" value="1"/>
</dbReference>
<evidence type="ECO:0000259" key="9">
    <source>
        <dbReference type="Pfam" id="PF05504"/>
    </source>
</evidence>
<dbReference type="PROSITE" id="PS51257">
    <property type="entry name" value="PROKAR_LIPOPROTEIN"/>
    <property type="match status" value="1"/>
</dbReference>
<dbReference type="PANTHER" id="PTHR35789:SF1">
    <property type="entry name" value="SPORE GERMINATION PROTEIN B3"/>
    <property type="match status" value="1"/>
</dbReference>
<evidence type="ECO:0000313" key="11">
    <source>
        <dbReference type="EMBL" id="GLX67127.1"/>
    </source>
</evidence>
<sequence length="390" mass="43915">MTSHRRFQTYVKTIKASLAVCAMLMTGGCWDEVNLQDVSYISAVGIDYVDDKFVVYAQMISFGVLAKQDAAPPPGSPIWVGKHEGDTNLAAIFNLMDSSQYKLSLDHLKSVVIHERAFGQIEQIIDSVNRLSSTRFNSLVFGTKTDINSLFTMDMLFNKTPLTTPLYAPHIENDQNSYVEPMTLQTLVRGAYEPALTVALPSLSMVSNDWENNKKKLNFLTIGGTFLFNEKQPIGYLSKEKSKGLTWTNAAFKRSLVPIRIDDKKGSVVVDSSNTKIKVKGANGQPQFELKVNVTGHLLEASTDFTDQELISEVEQNVKKQLEDTYLRGVAMHADLYGLGHEIYRYHNKWWKRLEREGWKPGSEDVSIEVKCKLTKESEIRSKSELHTST</sequence>
<evidence type="ECO:0000256" key="5">
    <source>
        <dbReference type="ARBA" id="ARBA00023136"/>
    </source>
</evidence>
<dbReference type="InterPro" id="IPR038501">
    <property type="entry name" value="Spore_GerAC_C_sf"/>
</dbReference>
<dbReference type="Pfam" id="PF05504">
    <property type="entry name" value="Spore_GerAC"/>
    <property type="match status" value="1"/>
</dbReference>
<dbReference type="NCBIfam" id="TIGR02887">
    <property type="entry name" value="spore_ger_x_C"/>
    <property type="match status" value="1"/>
</dbReference>
<evidence type="ECO:0000313" key="12">
    <source>
        <dbReference type="Proteomes" id="UP001157114"/>
    </source>
</evidence>
<proteinExistence type="inferred from homology"/>
<evidence type="ECO:0000256" key="2">
    <source>
        <dbReference type="ARBA" id="ARBA00007886"/>
    </source>
</evidence>
<evidence type="ECO:0000256" key="1">
    <source>
        <dbReference type="ARBA" id="ARBA00004635"/>
    </source>
</evidence>
<keyword evidence="5" id="KW-0472">Membrane</keyword>
<dbReference type="InterPro" id="IPR008844">
    <property type="entry name" value="Spore_GerAC-like"/>
</dbReference>
<keyword evidence="6" id="KW-0564">Palmitate</keyword>
<dbReference type="RefSeq" id="WP_284237856.1">
    <property type="nucleotide sequence ID" value="NZ_BSSQ01000005.1"/>
</dbReference>
<reference evidence="11 12" key="1">
    <citation type="submission" date="2023-03" db="EMBL/GenBank/DDBJ databases">
        <title>Draft genome sequence of the bacteria which degrade cell wall of Tricholomamatutake.</title>
        <authorList>
            <person name="Konishi Y."/>
            <person name="Fukuta Y."/>
            <person name="Shirasaka N."/>
        </authorList>
    </citation>
    <scope>NUCLEOTIDE SEQUENCE [LARGE SCALE GENOMIC DNA]</scope>
    <source>
        <strain evidence="12">mu1</strain>
    </source>
</reference>
<evidence type="ECO:0000256" key="4">
    <source>
        <dbReference type="ARBA" id="ARBA00022729"/>
    </source>
</evidence>
<evidence type="ECO:0000256" key="3">
    <source>
        <dbReference type="ARBA" id="ARBA00022544"/>
    </source>
</evidence>
<comment type="similarity">
    <text evidence="2">Belongs to the GerABKC lipoprotein family.</text>
</comment>
<feature type="domain" description="Spore germination protein N-terminal" evidence="10">
    <location>
        <begin position="31"/>
        <end position="204"/>
    </location>
</feature>
<dbReference type="Proteomes" id="UP001157114">
    <property type="component" value="Unassembled WGS sequence"/>
</dbReference>
<keyword evidence="4 8" id="KW-0732">Signal</keyword>
<feature type="domain" description="Spore germination GerAC-like C-terminal" evidence="9">
    <location>
        <begin position="224"/>
        <end position="374"/>
    </location>
</feature>
<name>A0ABQ6GBT8_9BACL</name>
<evidence type="ECO:0000256" key="6">
    <source>
        <dbReference type="ARBA" id="ARBA00023139"/>
    </source>
</evidence>
<evidence type="ECO:0000256" key="7">
    <source>
        <dbReference type="ARBA" id="ARBA00023288"/>
    </source>
</evidence>
<comment type="caution">
    <text evidence="11">The sequence shown here is derived from an EMBL/GenBank/DDBJ whole genome shotgun (WGS) entry which is preliminary data.</text>
</comment>
<dbReference type="InterPro" id="IPR057336">
    <property type="entry name" value="GerAC_N"/>
</dbReference>
<feature type="signal peptide" evidence="8">
    <location>
        <begin position="1"/>
        <end position="31"/>
    </location>
</feature>
<keyword evidence="3" id="KW-0309">Germination</keyword>
<dbReference type="PANTHER" id="PTHR35789">
    <property type="entry name" value="SPORE GERMINATION PROTEIN B3"/>
    <property type="match status" value="1"/>
</dbReference>
<evidence type="ECO:0000259" key="10">
    <source>
        <dbReference type="Pfam" id="PF25198"/>
    </source>
</evidence>
<protein>
    <submittedName>
        <fullName evidence="11">Spore germination protein KC</fullName>
    </submittedName>
</protein>
<dbReference type="EMBL" id="BSSQ01000005">
    <property type="protein sequence ID" value="GLX67127.1"/>
    <property type="molecule type" value="Genomic_DNA"/>
</dbReference>
<dbReference type="InterPro" id="IPR046953">
    <property type="entry name" value="Spore_GerAC-like_C"/>
</dbReference>
<accession>A0ABQ6GBT8</accession>
<feature type="chain" id="PRO_5045951606" evidence="8">
    <location>
        <begin position="32"/>
        <end position="390"/>
    </location>
</feature>
<keyword evidence="7" id="KW-0449">Lipoprotein</keyword>
<comment type="subcellular location">
    <subcellularLocation>
        <location evidence="1">Membrane</location>
        <topology evidence="1">Lipid-anchor</topology>
    </subcellularLocation>
</comment>
<evidence type="ECO:0000256" key="8">
    <source>
        <dbReference type="SAM" id="SignalP"/>
    </source>
</evidence>